<feature type="binding site" evidence="18">
    <location>
        <begin position="105"/>
        <end position="109"/>
    </location>
    <ligand>
        <name>NAD(+)</name>
        <dbReference type="ChEBI" id="CHEBI:57540"/>
    </ligand>
</feature>
<dbReference type="GO" id="GO:0009073">
    <property type="term" value="P:aromatic amino acid family biosynthetic process"/>
    <property type="evidence" value="ECO:0007669"/>
    <property type="project" value="UniProtKB-KW"/>
</dbReference>
<keyword evidence="9 18" id="KW-0963">Cytoplasm</keyword>
<feature type="binding site" evidence="18">
    <location>
        <position position="151"/>
    </location>
    <ligand>
        <name>NAD(+)</name>
        <dbReference type="ChEBI" id="CHEBI:57540"/>
    </ligand>
</feature>
<dbReference type="InterPro" id="IPR050071">
    <property type="entry name" value="Dehydroquinate_synthase"/>
</dbReference>
<dbReference type="eggNOG" id="COG0337">
    <property type="taxonomic scope" value="Bacteria"/>
</dbReference>
<evidence type="ECO:0000256" key="13">
    <source>
        <dbReference type="ARBA" id="ARBA00022833"/>
    </source>
</evidence>
<comment type="cofactor">
    <cofactor evidence="3">
        <name>Zn(2+)</name>
        <dbReference type="ChEBI" id="CHEBI:29105"/>
    </cofactor>
</comment>
<dbReference type="GO" id="GO:0009423">
    <property type="term" value="P:chorismate biosynthetic process"/>
    <property type="evidence" value="ECO:0007669"/>
    <property type="project" value="UniProtKB-UniRule"/>
</dbReference>
<keyword evidence="16 18" id="KW-0456">Lyase</keyword>
<evidence type="ECO:0000256" key="4">
    <source>
        <dbReference type="ARBA" id="ARBA00004496"/>
    </source>
</evidence>
<comment type="pathway">
    <text evidence="5 18">Metabolic intermediate biosynthesis; chorismate biosynthesis; chorismate from D-erythrose 4-phosphate and phosphoenolpyruvate: step 2/7.</text>
</comment>
<evidence type="ECO:0000256" key="14">
    <source>
        <dbReference type="ARBA" id="ARBA00023027"/>
    </source>
</evidence>
<dbReference type="UniPathway" id="UPA00053">
    <property type="reaction ID" value="UER00085"/>
</dbReference>
<comment type="subcellular location">
    <subcellularLocation>
        <location evidence="4 18">Cytoplasm</location>
    </subcellularLocation>
</comment>
<evidence type="ECO:0000256" key="12">
    <source>
        <dbReference type="ARBA" id="ARBA00022741"/>
    </source>
</evidence>
<feature type="binding site" evidence="18">
    <location>
        <position position="267"/>
    </location>
    <ligand>
        <name>Zn(2+)</name>
        <dbReference type="ChEBI" id="CHEBI:29105"/>
    </ligand>
</feature>
<keyword evidence="14 18" id="KW-0520">NAD</keyword>
<dbReference type="GO" id="GO:0008652">
    <property type="term" value="P:amino acid biosynthetic process"/>
    <property type="evidence" value="ECO:0007669"/>
    <property type="project" value="UniProtKB-KW"/>
</dbReference>
<dbReference type="OrthoDB" id="9806583at2"/>
<reference evidence="22" key="1">
    <citation type="submission" date="2016-10" db="EMBL/GenBank/DDBJ databases">
        <authorList>
            <person name="Varghese N."/>
        </authorList>
    </citation>
    <scope>NUCLEOTIDE SEQUENCE [LARGE SCALE GENOMIC DNA]</scope>
    <source>
        <strain evidence="22">DSM 24868</strain>
    </source>
</reference>
<evidence type="ECO:0000256" key="11">
    <source>
        <dbReference type="ARBA" id="ARBA00022723"/>
    </source>
</evidence>
<evidence type="ECO:0000256" key="3">
    <source>
        <dbReference type="ARBA" id="ARBA00001947"/>
    </source>
</evidence>
<comment type="caution">
    <text evidence="18">Lacks conserved residue(s) required for the propagation of feature annotation.</text>
</comment>
<dbReference type="InterPro" id="IPR016037">
    <property type="entry name" value="DHQ_synth_AroB"/>
</dbReference>
<dbReference type="Pfam" id="PF24621">
    <property type="entry name" value="DHQS_C"/>
    <property type="match status" value="1"/>
</dbReference>
<feature type="domain" description="3-dehydroquinate synthase N-terminal" evidence="19">
    <location>
        <begin position="68"/>
        <end position="178"/>
    </location>
</feature>
<dbReference type="Gene3D" id="3.40.50.1970">
    <property type="match status" value="1"/>
</dbReference>
<dbReference type="CDD" id="cd08195">
    <property type="entry name" value="DHQS"/>
    <property type="match status" value="1"/>
</dbReference>
<organism evidence="21 22">
    <name type="scientific">Demequina mangrovi</name>
    <dbReference type="NCBI Taxonomy" id="1043493"/>
    <lineage>
        <taxon>Bacteria</taxon>
        <taxon>Bacillati</taxon>
        <taxon>Actinomycetota</taxon>
        <taxon>Actinomycetes</taxon>
        <taxon>Micrococcales</taxon>
        <taxon>Demequinaceae</taxon>
        <taxon>Demequina</taxon>
    </lineage>
</organism>
<dbReference type="NCBIfam" id="TIGR01357">
    <property type="entry name" value="aroB"/>
    <property type="match status" value="1"/>
</dbReference>
<keyword evidence="22" id="KW-1185">Reference proteome</keyword>
<evidence type="ECO:0000313" key="21">
    <source>
        <dbReference type="EMBL" id="SEI86250.1"/>
    </source>
</evidence>
<dbReference type="EMBL" id="FNZI01000001">
    <property type="protein sequence ID" value="SEI86250.1"/>
    <property type="molecule type" value="Genomic_DNA"/>
</dbReference>
<dbReference type="InterPro" id="IPR030960">
    <property type="entry name" value="DHQS/DOIS_N"/>
</dbReference>
<feature type="binding site" evidence="18">
    <location>
        <position position="283"/>
    </location>
    <ligand>
        <name>Zn(2+)</name>
        <dbReference type="ChEBI" id="CHEBI:29105"/>
    </ligand>
</feature>
<comment type="cofactor">
    <cofactor evidence="18">
        <name>Co(2+)</name>
        <dbReference type="ChEBI" id="CHEBI:48828"/>
    </cofactor>
    <cofactor evidence="18">
        <name>Zn(2+)</name>
        <dbReference type="ChEBI" id="CHEBI:29105"/>
    </cofactor>
    <text evidence="18">Binds 1 divalent metal cation per subunit. Can use either Co(2+) or Zn(2+).</text>
</comment>
<proteinExistence type="inferred from homology"/>
<dbReference type="STRING" id="1043493.SAMN05421637_0223"/>
<dbReference type="InterPro" id="IPR056179">
    <property type="entry name" value="DHQS_C"/>
</dbReference>
<dbReference type="GO" id="GO:0000166">
    <property type="term" value="F:nucleotide binding"/>
    <property type="evidence" value="ECO:0007669"/>
    <property type="project" value="UniProtKB-KW"/>
</dbReference>
<feature type="binding site" evidence="18">
    <location>
        <position position="184"/>
    </location>
    <ligand>
        <name>Zn(2+)</name>
        <dbReference type="ChEBI" id="CHEBI:29105"/>
    </ligand>
</feature>
<dbReference type="FunFam" id="3.40.50.1970:FF:000007">
    <property type="entry name" value="Pentafunctional AROM polypeptide"/>
    <property type="match status" value="1"/>
</dbReference>
<keyword evidence="10 18" id="KW-0028">Amino-acid biosynthesis</keyword>
<dbReference type="HAMAP" id="MF_00110">
    <property type="entry name" value="DHQ_synthase"/>
    <property type="match status" value="1"/>
</dbReference>
<comment type="similarity">
    <text evidence="6 18">Belongs to the sugar phosphate cyclases superfamily. Dehydroquinate synthase family.</text>
</comment>
<evidence type="ECO:0000256" key="8">
    <source>
        <dbReference type="ARBA" id="ARBA00017684"/>
    </source>
</evidence>
<sequence>MTVSREIPVATSSPYTVTVGQDLLPDVAASVPESAARVLVVSAAPLRSQVDALHRLLEERGLTVVVAEVPDAEAGKTAEVLAFCWQVLGKSDFTRSDIVIGLGGGAVTDLAGFVAATWLRGVGVIQVPTTLLAMVDAAVGGKTGINTTEGKNLVGAFHEPLSVWCDTRVLDALPRHDIVAGLAEVVKCGFIKDEEILRIVEDNLALLRADDAQTGSRADGHGSTAGLDEEARTVLTELIGRAVQVKADVVAADLKESFLREILNYGHTFGHAIEYTERYQWRHGAAVSVGMVFAAELAHLAGRLSEDEVERHRAILSGLGLPVSYPGHRWDALLTAMRRDKKTRGDLLRFVILAGIGNPVRLEGPDPALVQAAYAAISDHSPA</sequence>
<dbReference type="GO" id="GO:0046872">
    <property type="term" value="F:metal ion binding"/>
    <property type="evidence" value="ECO:0007669"/>
    <property type="project" value="UniProtKB-KW"/>
</dbReference>
<dbReference type="SUPFAM" id="SSF56796">
    <property type="entry name" value="Dehydroquinate synthase-like"/>
    <property type="match status" value="1"/>
</dbReference>
<keyword evidence="15 18" id="KW-0057">Aromatic amino acid biosynthesis</keyword>
<comment type="catalytic activity">
    <reaction evidence="1 18">
        <text>7-phospho-2-dehydro-3-deoxy-D-arabino-heptonate = 3-dehydroquinate + phosphate</text>
        <dbReference type="Rhea" id="RHEA:21968"/>
        <dbReference type="ChEBI" id="CHEBI:32364"/>
        <dbReference type="ChEBI" id="CHEBI:43474"/>
        <dbReference type="ChEBI" id="CHEBI:58394"/>
        <dbReference type="EC" id="4.2.3.4"/>
    </reaction>
</comment>
<keyword evidence="17 18" id="KW-0170">Cobalt</keyword>
<evidence type="ECO:0000256" key="10">
    <source>
        <dbReference type="ARBA" id="ARBA00022605"/>
    </source>
</evidence>
<evidence type="ECO:0000259" key="20">
    <source>
        <dbReference type="Pfam" id="PF24621"/>
    </source>
</evidence>
<feature type="binding site" evidence="18">
    <location>
        <begin position="71"/>
        <end position="76"/>
    </location>
    <ligand>
        <name>NAD(+)</name>
        <dbReference type="ChEBI" id="CHEBI:57540"/>
    </ligand>
</feature>
<evidence type="ECO:0000256" key="15">
    <source>
        <dbReference type="ARBA" id="ARBA00023141"/>
    </source>
</evidence>
<protein>
    <recommendedName>
        <fullName evidence="8 18">3-dehydroquinate synthase</fullName>
        <shortName evidence="18">DHQS</shortName>
        <ecNumber evidence="7 18">4.2.3.4</ecNumber>
    </recommendedName>
</protein>
<dbReference type="Gene3D" id="1.20.1090.10">
    <property type="entry name" value="Dehydroquinate synthase-like - alpha domain"/>
    <property type="match status" value="1"/>
</dbReference>
<dbReference type="PIRSF" id="PIRSF001455">
    <property type="entry name" value="DHQ_synth"/>
    <property type="match status" value="1"/>
</dbReference>
<evidence type="ECO:0000256" key="5">
    <source>
        <dbReference type="ARBA" id="ARBA00004661"/>
    </source>
</evidence>
<keyword evidence="12 18" id="KW-0547">Nucleotide-binding</keyword>
<evidence type="ECO:0000313" key="22">
    <source>
        <dbReference type="Proteomes" id="UP000183315"/>
    </source>
</evidence>
<evidence type="ECO:0000256" key="6">
    <source>
        <dbReference type="ARBA" id="ARBA00005412"/>
    </source>
</evidence>
<name>A0A1H6UDH2_9MICO</name>
<dbReference type="RefSeq" id="WP_042212097.1">
    <property type="nucleotide sequence ID" value="NZ_BBLU01000001.1"/>
</dbReference>
<keyword evidence="11 18" id="KW-0479">Metal-binding</keyword>
<evidence type="ECO:0000256" key="17">
    <source>
        <dbReference type="ARBA" id="ARBA00023285"/>
    </source>
</evidence>
<dbReference type="PANTHER" id="PTHR43622">
    <property type="entry name" value="3-DEHYDROQUINATE SYNTHASE"/>
    <property type="match status" value="1"/>
</dbReference>
<evidence type="ECO:0000256" key="18">
    <source>
        <dbReference type="HAMAP-Rule" id="MF_00110"/>
    </source>
</evidence>
<dbReference type="Proteomes" id="UP000183315">
    <property type="component" value="Unassembled WGS sequence"/>
</dbReference>
<evidence type="ECO:0000259" key="19">
    <source>
        <dbReference type="Pfam" id="PF01761"/>
    </source>
</evidence>
<feature type="domain" description="3-dehydroquinate synthase C-terminal" evidence="20">
    <location>
        <begin position="181"/>
        <end position="343"/>
    </location>
</feature>
<dbReference type="Pfam" id="PF01761">
    <property type="entry name" value="DHQ_synthase"/>
    <property type="match status" value="1"/>
</dbReference>
<keyword evidence="13 18" id="KW-0862">Zinc</keyword>
<dbReference type="InterPro" id="IPR030963">
    <property type="entry name" value="DHQ_synth_fam"/>
</dbReference>
<dbReference type="GO" id="GO:0005737">
    <property type="term" value="C:cytoplasm"/>
    <property type="evidence" value="ECO:0007669"/>
    <property type="project" value="UniProtKB-SubCell"/>
</dbReference>
<dbReference type="EC" id="4.2.3.4" evidence="7 18"/>
<comment type="function">
    <text evidence="18">Catalyzes the conversion of 3-deoxy-D-arabino-heptulosonate 7-phosphate (DAHP) to dehydroquinate (DHQ).</text>
</comment>
<feature type="binding site" evidence="18">
    <location>
        <begin position="129"/>
        <end position="130"/>
    </location>
    <ligand>
        <name>NAD(+)</name>
        <dbReference type="ChEBI" id="CHEBI:57540"/>
    </ligand>
</feature>
<evidence type="ECO:0000256" key="2">
    <source>
        <dbReference type="ARBA" id="ARBA00001911"/>
    </source>
</evidence>
<dbReference type="GO" id="GO:0003856">
    <property type="term" value="F:3-dehydroquinate synthase activity"/>
    <property type="evidence" value="ECO:0007669"/>
    <property type="project" value="UniProtKB-UniRule"/>
</dbReference>
<evidence type="ECO:0000256" key="1">
    <source>
        <dbReference type="ARBA" id="ARBA00001393"/>
    </source>
</evidence>
<comment type="cofactor">
    <cofactor evidence="2 18">
        <name>NAD(+)</name>
        <dbReference type="ChEBI" id="CHEBI:57540"/>
    </cofactor>
</comment>
<evidence type="ECO:0000256" key="16">
    <source>
        <dbReference type="ARBA" id="ARBA00023239"/>
    </source>
</evidence>
<dbReference type="AlphaFoldDB" id="A0A1H6UDH2"/>
<accession>A0A1H6UDH2</accession>
<dbReference type="PANTHER" id="PTHR43622:SF7">
    <property type="entry name" value="3-DEHYDROQUINATE SYNTHASE, CHLOROPLASTIC"/>
    <property type="match status" value="1"/>
</dbReference>
<feature type="binding site" evidence="18">
    <location>
        <position position="142"/>
    </location>
    <ligand>
        <name>NAD(+)</name>
        <dbReference type="ChEBI" id="CHEBI:57540"/>
    </ligand>
</feature>
<evidence type="ECO:0000256" key="9">
    <source>
        <dbReference type="ARBA" id="ARBA00022490"/>
    </source>
</evidence>
<gene>
    <name evidence="18" type="primary">aroB</name>
    <name evidence="21" type="ORF">SAMN05421637_0223</name>
</gene>
<evidence type="ECO:0000256" key="7">
    <source>
        <dbReference type="ARBA" id="ARBA00013031"/>
    </source>
</evidence>